<keyword evidence="2" id="KW-1185">Reference proteome</keyword>
<protein>
    <submittedName>
        <fullName evidence="1">Uncharacterized protein</fullName>
    </submittedName>
</protein>
<comment type="caution">
    <text evidence="1">The sequence shown here is derived from an EMBL/GenBank/DDBJ whole genome shotgun (WGS) entry which is preliminary data.</text>
</comment>
<proteinExistence type="predicted"/>
<dbReference type="AlphaFoldDB" id="A0AAD7RLZ6"/>
<accession>A0AAD7RLZ6</accession>
<reference evidence="1" key="1">
    <citation type="journal article" date="2023" name="Science">
        <title>Genome structures resolve the early diversification of teleost fishes.</title>
        <authorList>
            <person name="Parey E."/>
            <person name="Louis A."/>
            <person name="Montfort J."/>
            <person name="Bouchez O."/>
            <person name="Roques C."/>
            <person name="Iampietro C."/>
            <person name="Lluch J."/>
            <person name="Castinel A."/>
            <person name="Donnadieu C."/>
            <person name="Desvignes T."/>
            <person name="Floi Bucao C."/>
            <person name="Jouanno E."/>
            <person name="Wen M."/>
            <person name="Mejri S."/>
            <person name="Dirks R."/>
            <person name="Jansen H."/>
            <person name="Henkel C."/>
            <person name="Chen W.J."/>
            <person name="Zahm M."/>
            <person name="Cabau C."/>
            <person name="Klopp C."/>
            <person name="Thompson A.W."/>
            <person name="Robinson-Rechavi M."/>
            <person name="Braasch I."/>
            <person name="Lecointre G."/>
            <person name="Bobe J."/>
            <person name="Postlethwait J.H."/>
            <person name="Berthelot C."/>
            <person name="Roest Crollius H."/>
            <person name="Guiguen Y."/>
        </authorList>
    </citation>
    <scope>NUCLEOTIDE SEQUENCE</scope>
    <source>
        <strain evidence="1">NC1722</strain>
    </source>
</reference>
<gene>
    <name evidence="1" type="ORF">AAFF_G00169650</name>
</gene>
<organism evidence="1 2">
    <name type="scientific">Aldrovandia affinis</name>
    <dbReference type="NCBI Taxonomy" id="143900"/>
    <lineage>
        <taxon>Eukaryota</taxon>
        <taxon>Metazoa</taxon>
        <taxon>Chordata</taxon>
        <taxon>Craniata</taxon>
        <taxon>Vertebrata</taxon>
        <taxon>Euteleostomi</taxon>
        <taxon>Actinopterygii</taxon>
        <taxon>Neopterygii</taxon>
        <taxon>Teleostei</taxon>
        <taxon>Notacanthiformes</taxon>
        <taxon>Halosauridae</taxon>
        <taxon>Aldrovandia</taxon>
    </lineage>
</organism>
<evidence type="ECO:0000313" key="1">
    <source>
        <dbReference type="EMBL" id="KAJ8386495.1"/>
    </source>
</evidence>
<evidence type="ECO:0000313" key="2">
    <source>
        <dbReference type="Proteomes" id="UP001221898"/>
    </source>
</evidence>
<sequence>MSSRGLGAHQPVHRLSTPRETTALTLRVEVREIKQLMPLIYISSLIQNCNIRTSSFTVERRRMAGSLFRTTKLHIPAQFSLMYLPNVVICRPATEPVQDNPKCIVFEDCVLDLFVYL</sequence>
<name>A0AAD7RLZ6_9TELE</name>
<dbReference type="Proteomes" id="UP001221898">
    <property type="component" value="Unassembled WGS sequence"/>
</dbReference>
<dbReference type="EMBL" id="JAINUG010000227">
    <property type="protein sequence ID" value="KAJ8386495.1"/>
    <property type="molecule type" value="Genomic_DNA"/>
</dbReference>